<accession>A0A1M7U100</accession>
<comment type="subcellular location">
    <subcellularLocation>
        <location evidence="8">Cell outer membrane</location>
    </subcellularLocation>
    <subcellularLocation>
        <location evidence="1">Membrane</location>
    </subcellularLocation>
</comment>
<dbReference type="InterPro" id="IPR010827">
    <property type="entry name" value="BamA/TamA_POTRA"/>
</dbReference>
<dbReference type="EMBL" id="FRDL01000012">
    <property type="protein sequence ID" value="SHN76500.1"/>
    <property type="molecule type" value="Genomic_DNA"/>
</dbReference>
<dbReference type="InterPro" id="IPR039910">
    <property type="entry name" value="D15-like"/>
</dbReference>
<dbReference type="Gene3D" id="3.10.20.310">
    <property type="entry name" value="membrane protein fhac"/>
    <property type="match status" value="5"/>
</dbReference>
<keyword evidence="7 8" id="KW-0998">Cell outer membrane</keyword>
<dbReference type="HAMAP" id="MF_01430">
    <property type="entry name" value="OM_assembly_BamA"/>
    <property type="match status" value="1"/>
</dbReference>
<comment type="function">
    <text evidence="8">Part of the outer membrane protein assembly complex, which is involved in assembly and insertion of beta-barrel proteins into the outer membrane.</text>
</comment>
<evidence type="ECO:0000259" key="10">
    <source>
        <dbReference type="PROSITE" id="PS51779"/>
    </source>
</evidence>
<evidence type="ECO:0000256" key="1">
    <source>
        <dbReference type="ARBA" id="ARBA00004370"/>
    </source>
</evidence>
<dbReference type="PANTHER" id="PTHR12815:SF23">
    <property type="entry name" value="OUTER MEMBRANE PROTEIN ASSEMBLY FACTOR BAMA"/>
    <property type="match status" value="1"/>
</dbReference>
<evidence type="ECO:0000256" key="5">
    <source>
        <dbReference type="ARBA" id="ARBA00022737"/>
    </source>
</evidence>
<dbReference type="InterPro" id="IPR034746">
    <property type="entry name" value="POTRA"/>
</dbReference>
<evidence type="ECO:0000256" key="7">
    <source>
        <dbReference type="ARBA" id="ARBA00023237"/>
    </source>
</evidence>
<evidence type="ECO:0000313" key="11">
    <source>
        <dbReference type="EMBL" id="SHN76500.1"/>
    </source>
</evidence>
<evidence type="ECO:0000256" key="9">
    <source>
        <dbReference type="NCBIfam" id="TIGR03303"/>
    </source>
</evidence>
<dbReference type="InterPro" id="IPR000184">
    <property type="entry name" value="Bac_surfAg_D15"/>
</dbReference>
<keyword evidence="3 8" id="KW-0812">Transmembrane</keyword>
<proteinExistence type="inferred from homology"/>
<keyword evidence="6 8" id="KW-0472">Membrane</keyword>
<dbReference type="NCBIfam" id="TIGR03303">
    <property type="entry name" value="OM_YaeT"/>
    <property type="match status" value="1"/>
</dbReference>
<dbReference type="GO" id="GO:0051205">
    <property type="term" value="P:protein insertion into membrane"/>
    <property type="evidence" value="ECO:0007669"/>
    <property type="project" value="UniProtKB-UniRule"/>
</dbReference>
<dbReference type="Pfam" id="PF01103">
    <property type="entry name" value="Omp85"/>
    <property type="match status" value="1"/>
</dbReference>
<evidence type="ECO:0000256" key="6">
    <source>
        <dbReference type="ARBA" id="ARBA00023136"/>
    </source>
</evidence>
<keyword evidence="12" id="KW-1185">Reference proteome</keyword>
<comment type="subunit">
    <text evidence="8">Part of the Bam complex.</text>
</comment>
<dbReference type="AlphaFoldDB" id="A0A1M7U100"/>
<dbReference type="PROSITE" id="PS51779">
    <property type="entry name" value="POTRA"/>
    <property type="match status" value="3"/>
</dbReference>
<dbReference type="STRING" id="1189325.SAMN04488119_11174"/>
<feature type="domain" description="POTRA" evidence="10">
    <location>
        <begin position="144"/>
        <end position="221"/>
    </location>
</feature>
<dbReference type="Gene3D" id="2.40.160.50">
    <property type="entry name" value="membrane protein fhac: a member of the omp85/tpsb transporter family"/>
    <property type="match status" value="1"/>
</dbReference>
<gene>
    <name evidence="8" type="primary">bamA</name>
    <name evidence="11" type="ORF">SAMN05216200_11273</name>
</gene>
<evidence type="ECO:0000313" key="12">
    <source>
        <dbReference type="Proteomes" id="UP000184066"/>
    </source>
</evidence>
<dbReference type="PANTHER" id="PTHR12815">
    <property type="entry name" value="SORTING AND ASSEMBLY MACHINERY SAMM50 PROTEIN FAMILY MEMBER"/>
    <property type="match status" value="1"/>
</dbReference>
<feature type="domain" description="POTRA" evidence="10">
    <location>
        <begin position="397"/>
        <end position="470"/>
    </location>
</feature>
<sequence>MRGGSVNCERRAAIAAAARKAAGWGAASGRAARLGAGLCAGLALAAGAAPALAQAQGPQAGPAAAARKAAAEPGARRVARILVEGNRRVSDATVKAYMTVQEGDSATDDDVNASLRRLIDTGLFEDVSIAWLADGLLVQVVEAPSINRVVFEGNDALDDDALRGVVRSTPRAPFSRAQADADARAITEIYRRAGRYGATVTPKIVKREGNRVDLVFEIDEGARTGVRAIEFVGNKAFSDRRLKGAIQTSESGILGWLFTSDVYDPDRLEFDKELLRRHYLDRGYADVAIRSATAELTPDREDFVITFVIDEGEVYTFGDVTVQSDLPGLDGESLRDALTMKPGETYSARQVDKTIEALTYRAGLAGYAFNAVRPVARKNPETRTVDVTFQIAEGPRVYVERLEIEGNTRTIDRVLRRQFRFAEGDAYNAQAIAEGRNNLRKLGYFSKVDVRTEQGSAPDRAVVKVSVEEQLTGSISFGVGFSSADGVLGDISISERNFLGRGQRVSARVNYTGDEQALTFSFEEPALLDRDLAVGFNLGYVQVDRTDTSSYQETNAGFRPYVEFPLSEDERLRLRYRLSSDEIRDVTTYASPAIVGDEGTRYTSSIGFDYLWDRRDDPIEPSNGFIYSFKQDFAGLGGDSFYSRSVARAKGWRPVMGEDSGVVASLELEAGALFSLGDDPRVTDRFFLGGDTFRGFENGGIGPRDVSRVDIYEDGGTGAFSRTRTRDDALGGNYYAVMRAELTFPLGLPDELGFYGGAFADMGTLFGLDRTRYAETGPGATNAGNTVVIDDGMSLRASIGVSLFVDSALGPLRFNFAYPLLAEDYDEKEYFRFTAGTRF</sequence>
<reference evidence="11 12" key="1">
    <citation type="submission" date="2016-12" db="EMBL/GenBank/DDBJ databases">
        <authorList>
            <person name="Song W.-J."/>
            <person name="Kurnit D.M."/>
        </authorList>
    </citation>
    <scope>NUCLEOTIDE SEQUENCE [LARGE SCALE GENOMIC DNA]</scope>
    <source>
        <strain evidence="11 12">CGMCC 1.10808</strain>
    </source>
</reference>
<keyword evidence="4 8" id="KW-0732">Signal</keyword>
<protein>
    <recommendedName>
        <fullName evidence="8 9">Outer membrane protein assembly factor BamA</fullName>
    </recommendedName>
</protein>
<evidence type="ECO:0000256" key="4">
    <source>
        <dbReference type="ARBA" id="ARBA00022729"/>
    </source>
</evidence>
<dbReference type="Proteomes" id="UP000184066">
    <property type="component" value="Unassembled WGS sequence"/>
</dbReference>
<name>A0A1M7U100_9RHOB</name>
<dbReference type="Pfam" id="PF07244">
    <property type="entry name" value="POTRA"/>
    <property type="match status" value="5"/>
</dbReference>
<keyword evidence="5 8" id="KW-0677">Repeat</keyword>
<dbReference type="PIRSF" id="PIRSF006076">
    <property type="entry name" value="OM_assembly_OMP85"/>
    <property type="match status" value="1"/>
</dbReference>
<dbReference type="RefSeq" id="WP_177174519.1">
    <property type="nucleotide sequence ID" value="NZ_FOHL01000011.1"/>
</dbReference>
<organism evidence="11 12">
    <name type="scientific">Oceanicella actignis</name>
    <dbReference type="NCBI Taxonomy" id="1189325"/>
    <lineage>
        <taxon>Bacteria</taxon>
        <taxon>Pseudomonadati</taxon>
        <taxon>Pseudomonadota</taxon>
        <taxon>Alphaproteobacteria</taxon>
        <taxon>Rhodobacterales</taxon>
        <taxon>Paracoccaceae</taxon>
        <taxon>Oceanicella</taxon>
    </lineage>
</organism>
<dbReference type="InterPro" id="IPR023707">
    <property type="entry name" value="OM_assembly_BamA"/>
</dbReference>
<evidence type="ECO:0000256" key="2">
    <source>
        <dbReference type="ARBA" id="ARBA00022452"/>
    </source>
</evidence>
<evidence type="ECO:0000256" key="8">
    <source>
        <dbReference type="HAMAP-Rule" id="MF_01430"/>
    </source>
</evidence>
<feature type="domain" description="POTRA" evidence="10">
    <location>
        <begin position="76"/>
        <end position="143"/>
    </location>
</feature>
<keyword evidence="2 8" id="KW-1134">Transmembrane beta strand</keyword>
<dbReference type="GO" id="GO:0043165">
    <property type="term" value="P:Gram-negative-bacterium-type cell outer membrane assembly"/>
    <property type="evidence" value="ECO:0007669"/>
    <property type="project" value="UniProtKB-UniRule"/>
</dbReference>
<evidence type="ECO:0000256" key="3">
    <source>
        <dbReference type="ARBA" id="ARBA00022692"/>
    </source>
</evidence>
<comment type="similarity">
    <text evidence="8">Belongs to the BamA family.</text>
</comment>
<dbReference type="GO" id="GO:0009279">
    <property type="term" value="C:cell outer membrane"/>
    <property type="evidence" value="ECO:0007669"/>
    <property type="project" value="UniProtKB-SubCell"/>
</dbReference>